<keyword evidence="3" id="KW-1185">Reference proteome</keyword>
<dbReference type="Proteomes" id="UP000008743">
    <property type="component" value="Unassembled WGS sequence"/>
</dbReference>
<evidence type="ECO:0000256" key="1">
    <source>
        <dbReference type="SAM" id="MobiDB-lite"/>
    </source>
</evidence>
<feature type="region of interest" description="Disordered" evidence="1">
    <location>
        <begin position="161"/>
        <end position="207"/>
    </location>
</feature>
<dbReference type="EMBL" id="KE346361">
    <property type="protein sequence ID" value="KJE90187.1"/>
    <property type="molecule type" value="Genomic_DNA"/>
</dbReference>
<accession>A0A0D2VJN0</accession>
<dbReference type="AlphaFoldDB" id="A0A0D2VJN0"/>
<protein>
    <submittedName>
        <fullName evidence="2">Uncharacterized protein</fullName>
    </submittedName>
</protein>
<name>A0A0D2VJN0_CAPO3</name>
<sequence>MQYHSGHSAQYYSDISRIFAQLEWQLTNTAAAATATADDPYSSSGLLLEDGSGAAAFELPAGNDSAAYAQNTYAMQMVDEASALLSQAGQNGIVNDLPAYTRYGRSMAGIDTNRDAAQYILAQQAEQDEMWNSVSEEARMQAEGLLPPTQAVMQQRFAGAAAHPPPPLLQPTPDDASLRSTRKRGWEPSDETDQTDQQPRKRLADDVQDYSGSLQLLYEDNIPPAILQQQQELQLLHEQQQQQQEQHESQWS</sequence>
<evidence type="ECO:0000313" key="3">
    <source>
        <dbReference type="Proteomes" id="UP000008743"/>
    </source>
</evidence>
<dbReference type="RefSeq" id="XP_004364400.1">
    <property type="nucleotide sequence ID" value="XM_004364343.2"/>
</dbReference>
<gene>
    <name evidence="2" type="ORF">CAOG_001532</name>
</gene>
<organism evidence="2 3">
    <name type="scientific">Capsaspora owczarzaki (strain ATCC 30864)</name>
    <dbReference type="NCBI Taxonomy" id="595528"/>
    <lineage>
        <taxon>Eukaryota</taxon>
        <taxon>Filasterea</taxon>
        <taxon>Capsaspora</taxon>
    </lineage>
</organism>
<dbReference type="InParanoid" id="A0A0D2VJN0"/>
<proteinExistence type="predicted"/>
<reference evidence="3" key="1">
    <citation type="submission" date="2011-02" db="EMBL/GenBank/DDBJ databases">
        <title>The Genome Sequence of Capsaspora owczarzaki ATCC 30864.</title>
        <authorList>
            <person name="Russ C."/>
            <person name="Cuomo C."/>
            <person name="Burger G."/>
            <person name="Gray M.W."/>
            <person name="Holland P.W.H."/>
            <person name="King N."/>
            <person name="Lang F.B.F."/>
            <person name="Roger A.J."/>
            <person name="Ruiz-Trillo I."/>
            <person name="Young S.K."/>
            <person name="Zeng Q."/>
            <person name="Gargeya S."/>
            <person name="Alvarado L."/>
            <person name="Berlin A."/>
            <person name="Chapman S.B."/>
            <person name="Chen Z."/>
            <person name="Freedman E."/>
            <person name="Gellesch M."/>
            <person name="Goldberg J."/>
            <person name="Griggs A."/>
            <person name="Gujja S."/>
            <person name="Heilman E."/>
            <person name="Heiman D."/>
            <person name="Howarth C."/>
            <person name="Mehta T."/>
            <person name="Neiman D."/>
            <person name="Pearson M."/>
            <person name="Roberts A."/>
            <person name="Saif S."/>
            <person name="Shea T."/>
            <person name="Shenoy N."/>
            <person name="Sisk P."/>
            <person name="Stolte C."/>
            <person name="Sykes S."/>
            <person name="White J."/>
            <person name="Yandava C."/>
            <person name="Haas B."/>
            <person name="Nusbaum C."/>
            <person name="Birren B."/>
        </authorList>
    </citation>
    <scope>NUCLEOTIDE SEQUENCE</scope>
    <source>
        <strain evidence="3">ATCC 30864</strain>
    </source>
</reference>
<evidence type="ECO:0000313" key="2">
    <source>
        <dbReference type="EMBL" id="KJE90187.1"/>
    </source>
</evidence>